<dbReference type="Pfam" id="PF11275">
    <property type="entry name" value="DUF3077"/>
    <property type="match status" value="1"/>
</dbReference>
<dbReference type="OrthoDB" id="7010568at2"/>
<evidence type="ECO:0008006" key="3">
    <source>
        <dbReference type="Google" id="ProtNLM"/>
    </source>
</evidence>
<gene>
    <name evidence="1" type="ORF">AWV77_00645</name>
</gene>
<dbReference type="InterPro" id="IPR021427">
    <property type="entry name" value="DUF3077"/>
</dbReference>
<accession>A0A109FRB9</accession>
<sequence length="102" mass="11170">MVKVTPDPPRHSANFPSEDALLNRRAIDYYLKASTPDAPTFTLNDNLSFEDALAHAADLLHCAVETAHASGEAMKAQQRAVMHLVEMAKGVVDRALECVQPR</sequence>
<name>A0A109FRB9_9PSED</name>
<dbReference type="AlphaFoldDB" id="A0A109FRB9"/>
<reference evidence="2" key="1">
    <citation type="submission" date="2016-01" db="EMBL/GenBank/DDBJ databases">
        <authorList>
            <person name="Gamez R.M."/>
            <person name="Rodriguez F."/>
            <person name="Bernal J.F."/>
            <person name="Agarwala R."/>
            <person name="Landsman D."/>
            <person name="Marino-Ramirez L."/>
        </authorList>
    </citation>
    <scope>NUCLEOTIDE SEQUENCE [LARGE SCALE GENOMIC DNA]</scope>
    <source>
        <strain evidence="2">Ps006</strain>
    </source>
</reference>
<evidence type="ECO:0000313" key="2">
    <source>
        <dbReference type="Proteomes" id="UP000067111"/>
    </source>
</evidence>
<comment type="caution">
    <text evidence="1">The sequence shown here is derived from an EMBL/GenBank/DDBJ whole genome shotgun (WGS) entry which is preliminary data.</text>
</comment>
<dbReference type="Proteomes" id="UP000067111">
    <property type="component" value="Unassembled WGS sequence"/>
</dbReference>
<protein>
    <recommendedName>
        <fullName evidence="3">DUF3077 domain-containing protein</fullName>
    </recommendedName>
</protein>
<evidence type="ECO:0000313" key="1">
    <source>
        <dbReference type="EMBL" id="KWU53043.1"/>
    </source>
</evidence>
<organism evidence="1 2">
    <name type="scientific">Pseudomonas palleroniana</name>
    <dbReference type="NCBI Taxonomy" id="191390"/>
    <lineage>
        <taxon>Bacteria</taxon>
        <taxon>Pseudomonadati</taxon>
        <taxon>Pseudomonadota</taxon>
        <taxon>Gammaproteobacteria</taxon>
        <taxon>Pseudomonadales</taxon>
        <taxon>Pseudomonadaceae</taxon>
        <taxon>Pseudomonas</taxon>
    </lineage>
</organism>
<proteinExistence type="predicted"/>
<dbReference type="EMBL" id="LRMR01000001">
    <property type="protein sequence ID" value="KWU53043.1"/>
    <property type="molecule type" value="Genomic_DNA"/>
</dbReference>
<dbReference type="RefSeq" id="WP_060752343.1">
    <property type="nucleotide sequence ID" value="NZ_LRMR01000001.1"/>
</dbReference>